<dbReference type="AlphaFoldDB" id="A0A0U4W1L7"/>
<evidence type="ECO:0000256" key="3">
    <source>
        <dbReference type="ARBA" id="ARBA00022654"/>
    </source>
</evidence>
<comment type="subunit">
    <text evidence="8">Heterodimer of an alpha subunit and a beta subunit processed from the same precursor.</text>
</comment>
<organism evidence="14 15">
    <name type="scientific">Pseudomonas oryzihabitans</name>
    <dbReference type="NCBI Taxonomy" id="47885"/>
    <lineage>
        <taxon>Bacteria</taxon>
        <taxon>Pseudomonadati</taxon>
        <taxon>Pseudomonadota</taxon>
        <taxon>Gammaproteobacteria</taxon>
        <taxon>Pseudomonadales</taxon>
        <taxon>Pseudomonadaceae</taxon>
        <taxon>Pseudomonas</taxon>
    </lineage>
</organism>
<sequence>MVSPLSFRRRAPLRLATLGLLTTLAGCQYFAEEQPTRNQPQLKGSLPLRGLAQTASVRRNADGQPLIETTTFHDALFALGYVHASERLAQMVELRLLAQGRLAEAYGDSRLDTDRFMRAVDLRKAAQVAYSNASPRMKTFFEVYARGVNAYLYRAGERVELDGHEYRAEYWKPEDSALLFELLNFAQAVDLRKETAALALAAQVGPERLAWLLPTYPDEPLPEEETAKLRGLNLRGQLPGLDALLDVQRQLAQLAPFGGPTGTAWAATPGHTRSGRSLLGVDKVSAFNGQSPFTLVTLRAPRFEAVGTTLPGLPLLLDGYNGKLAWGAATLMGDSQDLYLERLQRQGGRLQVQSGGQWQPAGERVETFFVRGEKPRRETLYTSPRGPLLNLALAPDANGYGLALRSSRLEADKSLDALFDLSRAKDVERAFELARELRASDWNLVFADAEHVGWQVTGRYPNRRSGLGLLPSPGWDERYAWDGYADPMLHPYDQDPAQGWLGAANQRVVPRGYGMQLSSNWSGPERQERLAQLAGRSARLDSRDAMALQQDQTTTLAAKLKTQLDAPGFAAPLRQAIAALPAAQRQAAEEALRRLQNFDGRLAAGSADAALYEAFLQVLAEQTFADELGGTRSKAWQAFTTLSDTGYNAIVDHLLARDDSPYWDDVSTATREDKPAIFARSLAGAIATCEAKLSSDRAAWQWGRLHRLDGNASGGDGSTLDLTASHWGGNDQVWLAPALRLVVDFGLAEPLQASQAGTPGKGWAQGQYRSLPLQPQNLERVYGRDRLLLIPQK</sequence>
<evidence type="ECO:0000256" key="1">
    <source>
        <dbReference type="ARBA" id="ARBA00004418"/>
    </source>
</evidence>
<evidence type="ECO:0000256" key="7">
    <source>
        <dbReference type="ARBA" id="ARBA00023145"/>
    </source>
</evidence>
<dbReference type="PIRSF" id="PIRSF001227">
    <property type="entry name" value="Pen_acylase"/>
    <property type="match status" value="1"/>
</dbReference>
<dbReference type="Gene3D" id="2.30.120.10">
    <property type="match status" value="1"/>
</dbReference>
<keyword evidence="4 13" id="KW-0732">Signal</keyword>
<dbReference type="SUPFAM" id="SSF56235">
    <property type="entry name" value="N-terminal nucleophile aminohydrolases (Ntn hydrolases)"/>
    <property type="match status" value="1"/>
</dbReference>
<dbReference type="KEGG" id="por:APT59_14110"/>
<comment type="catalytic activity">
    <reaction evidence="11">
        <text>an N-acyl-L-homoserine lactone + H2O = L-homoserine lactone + a carboxylate</text>
        <dbReference type="Rhea" id="RHEA:18937"/>
        <dbReference type="ChEBI" id="CHEBI:15377"/>
        <dbReference type="ChEBI" id="CHEBI:29067"/>
        <dbReference type="ChEBI" id="CHEBI:55474"/>
        <dbReference type="ChEBI" id="CHEBI:58633"/>
        <dbReference type="EC" id="3.5.1.97"/>
    </reaction>
</comment>
<evidence type="ECO:0000256" key="4">
    <source>
        <dbReference type="ARBA" id="ARBA00022729"/>
    </source>
</evidence>
<evidence type="ECO:0000256" key="2">
    <source>
        <dbReference type="ARBA" id="ARBA00006586"/>
    </source>
</evidence>
<evidence type="ECO:0000313" key="14">
    <source>
        <dbReference type="EMBL" id="ALZ85272.1"/>
    </source>
</evidence>
<dbReference type="InterPro" id="IPR043146">
    <property type="entry name" value="Penicillin_amidase_N_B-knob"/>
</dbReference>
<dbReference type="EMBL" id="CP013987">
    <property type="protein sequence ID" value="ALZ85272.1"/>
    <property type="molecule type" value="Genomic_DNA"/>
</dbReference>
<dbReference type="Gene3D" id="1.10.439.10">
    <property type="entry name" value="Penicillin Amidohydrolase, domain 1"/>
    <property type="match status" value="1"/>
</dbReference>
<dbReference type="InterPro" id="IPR002692">
    <property type="entry name" value="S45"/>
</dbReference>
<dbReference type="PANTHER" id="PTHR34218">
    <property type="entry name" value="PEPTIDASE S45 PENICILLIN AMIDASE"/>
    <property type="match status" value="1"/>
</dbReference>
<evidence type="ECO:0000256" key="8">
    <source>
        <dbReference type="ARBA" id="ARBA00038735"/>
    </source>
</evidence>
<keyword evidence="7" id="KW-0865">Zymogen</keyword>
<proteinExistence type="inferred from homology"/>
<evidence type="ECO:0000256" key="11">
    <source>
        <dbReference type="ARBA" id="ARBA00048629"/>
    </source>
</evidence>
<dbReference type="GO" id="GO:0017000">
    <property type="term" value="P:antibiotic biosynthetic process"/>
    <property type="evidence" value="ECO:0007669"/>
    <property type="project" value="InterPro"/>
</dbReference>
<reference evidence="14 15" key="1">
    <citation type="submission" date="2016-01" db="EMBL/GenBank/DDBJ databases">
        <title>Annotation of Pseudomonas oryzihabitans USDA-ARS-USMARC-56511.</title>
        <authorList>
            <person name="Harhay G.P."/>
            <person name="Harhay D.M."/>
            <person name="Smith T.P.L."/>
            <person name="Bono J.L."/>
            <person name="Heaton M.P."/>
            <person name="Clawson M.L."/>
            <person name="Chitko-Mckown C.G."/>
            <person name="Capik S.F."/>
            <person name="DeDonder K.D."/>
            <person name="Apley M.D."/>
            <person name="Lubbers B.V."/>
            <person name="White B.J."/>
            <person name="Larson R.L."/>
        </authorList>
    </citation>
    <scope>NUCLEOTIDE SEQUENCE [LARGE SCALE GENOMIC DNA]</scope>
    <source>
        <strain evidence="14 15">USDA-ARS-USMARC-56511</strain>
    </source>
</reference>
<evidence type="ECO:0000256" key="9">
    <source>
        <dbReference type="ARBA" id="ARBA00039041"/>
    </source>
</evidence>
<evidence type="ECO:0000256" key="12">
    <source>
        <dbReference type="PIRSR" id="PIRSR001227-2"/>
    </source>
</evidence>
<feature type="binding site" evidence="12">
    <location>
        <position position="337"/>
    </location>
    <ligand>
        <name>Ca(2+)</name>
        <dbReference type="ChEBI" id="CHEBI:29108"/>
    </ligand>
</feature>
<dbReference type="InterPro" id="IPR043147">
    <property type="entry name" value="Penicillin_amidase_A-knob"/>
</dbReference>
<feature type="signal peptide" evidence="13">
    <location>
        <begin position="1"/>
        <end position="31"/>
    </location>
</feature>
<keyword evidence="6" id="KW-0378">Hydrolase</keyword>
<dbReference type="InterPro" id="IPR023343">
    <property type="entry name" value="Penicillin_amidase_dom1"/>
</dbReference>
<evidence type="ECO:0000256" key="6">
    <source>
        <dbReference type="ARBA" id="ARBA00022801"/>
    </source>
</evidence>
<dbReference type="GO" id="GO:0009372">
    <property type="term" value="P:quorum sensing"/>
    <property type="evidence" value="ECO:0007669"/>
    <property type="project" value="UniProtKB-KW"/>
</dbReference>
<dbReference type="GO" id="GO:0016811">
    <property type="term" value="F:hydrolase activity, acting on carbon-nitrogen (but not peptide) bonds, in linear amides"/>
    <property type="evidence" value="ECO:0007669"/>
    <property type="project" value="InterPro"/>
</dbReference>
<comment type="subcellular location">
    <subcellularLocation>
        <location evidence="1">Periplasm</location>
    </subcellularLocation>
</comment>
<keyword evidence="12" id="KW-0106">Calcium</keyword>
<dbReference type="Gene3D" id="3.60.20.10">
    <property type="entry name" value="Glutamine Phosphoribosylpyrophosphate, subunit 1, domain 1"/>
    <property type="match status" value="1"/>
</dbReference>
<dbReference type="GO" id="GO:0042597">
    <property type="term" value="C:periplasmic space"/>
    <property type="evidence" value="ECO:0007669"/>
    <property type="project" value="UniProtKB-SubCell"/>
</dbReference>
<dbReference type="Gene3D" id="1.10.1400.10">
    <property type="match status" value="1"/>
</dbReference>
<gene>
    <name evidence="14" type="ORF">APT59_14110</name>
</gene>
<dbReference type="InterPro" id="IPR029055">
    <property type="entry name" value="Ntn_hydrolases_N"/>
</dbReference>
<name>A0A0U4W1L7_9PSED</name>
<dbReference type="Proteomes" id="UP000064137">
    <property type="component" value="Chromosome"/>
</dbReference>
<keyword evidence="12" id="KW-0479">Metal-binding</keyword>
<evidence type="ECO:0000256" key="10">
    <source>
        <dbReference type="ARBA" id="ARBA00039697"/>
    </source>
</evidence>
<accession>A0A0U4W1L7</accession>
<dbReference type="InterPro" id="IPR014395">
    <property type="entry name" value="Pen/GL7ACA/AHL_acylase"/>
</dbReference>
<protein>
    <recommendedName>
        <fullName evidence="10">Acyl-homoserine lactone acylase QuiP</fullName>
        <ecNumber evidence="9">3.5.1.97</ecNumber>
    </recommendedName>
</protein>
<comment type="similarity">
    <text evidence="2">Belongs to the peptidase S45 family.</text>
</comment>
<dbReference type="GO" id="GO:0046872">
    <property type="term" value="F:metal ion binding"/>
    <property type="evidence" value="ECO:0007669"/>
    <property type="project" value="UniProtKB-KW"/>
</dbReference>
<feature type="binding site" evidence="12">
    <location>
        <position position="194"/>
    </location>
    <ligand>
        <name>Ca(2+)</name>
        <dbReference type="ChEBI" id="CHEBI:29108"/>
    </ligand>
</feature>
<dbReference type="Pfam" id="PF01804">
    <property type="entry name" value="Penicil_amidase"/>
    <property type="match status" value="1"/>
</dbReference>
<keyword evidence="3" id="KW-0673">Quorum sensing</keyword>
<evidence type="ECO:0000256" key="5">
    <source>
        <dbReference type="ARBA" id="ARBA00022764"/>
    </source>
</evidence>
<comment type="cofactor">
    <cofactor evidence="12">
        <name>Ca(2+)</name>
        <dbReference type="ChEBI" id="CHEBI:29108"/>
    </cofactor>
    <text evidence="12">Binds 1 Ca(2+) ion per dimer.</text>
</comment>
<evidence type="ECO:0000313" key="15">
    <source>
        <dbReference type="Proteomes" id="UP000064137"/>
    </source>
</evidence>
<keyword evidence="5" id="KW-0574">Periplasm</keyword>
<dbReference type="RefSeq" id="WP_059315438.1">
    <property type="nucleotide sequence ID" value="NZ_CP013987.1"/>
</dbReference>
<feature type="binding site" evidence="12">
    <location>
        <position position="334"/>
    </location>
    <ligand>
        <name>Ca(2+)</name>
        <dbReference type="ChEBI" id="CHEBI:29108"/>
    </ligand>
</feature>
<dbReference type="PANTHER" id="PTHR34218:SF4">
    <property type="entry name" value="ACYL-HOMOSERINE LACTONE ACYLASE QUIP"/>
    <property type="match status" value="1"/>
</dbReference>
<feature type="chain" id="PRO_5006853268" description="Acyl-homoserine lactone acylase QuiP" evidence="13">
    <location>
        <begin position="32"/>
        <end position="793"/>
    </location>
</feature>
<evidence type="ECO:0000256" key="13">
    <source>
        <dbReference type="SAM" id="SignalP"/>
    </source>
</evidence>
<dbReference type="EC" id="3.5.1.97" evidence="9"/>
<dbReference type="OrthoDB" id="9760084at2"/>